<keyword evidence="13" id="KW-1185">Reference proteome</keyword>
<dbReference type="Gene3D" id="3.40.50.150">
    <property type="entry name" value="Vaccinia Virus protein VP39"/>
    <property type="match status" value="1"/>
</dbReference>
<dbReference type="Pfam" id="PF00385">
    <property type="entry name" value="Chromo"/>
    <property type="match status" value="1"/>
</dbReference>
<dbReference type="GO" id="GO:0003682">
    <property type="term" value="F:chromatin binding"/>
    <property type="evidence" value="ECO:0007669"/>
    <property type="project" value="InterPro"/>
</dbReference>
<evidence type="ECO:0000259" key="10">
    <source>
        <dbReference type="PROSITE" id="PS50013"/>
    </source>
</evidence>
<dbReference type="SUPFAM" id="SSF53335">
    <property type="entry name" value="S-adenosyl-L-methionine-dependent methyltransferases"/>
    <property type="match status" value="1"/>
</dbReference>
<dbReference type="GO" id="GO:0032259">
    <property type="term" value="P:methylation"/>
    <property type="evidence" value="ECO:0007669"/>
    <property type="project" value="UniProtKB-KW"/>
</dbReference>
<dbReference type="GO" id="GO:0044027">
    <property type="term" value="P:negative regulation of gene expression via chromosomal CpG island methylation"/>
    <property type="evidence" value="ECO:0007669"/>
    <property type="project" value="TreeGrafter"/>
</dbReference>
<keyword evidence="3 9" id="KW-0489">Methyltransferase</keyword>
<dbReference type="EMBL" id="JABWDY010019215">
    <property type="protein sequence ID" value="KAF5194067.1"/>
    <property type="molecule type" value="Genomic_DNA"/>
</dbReference>
<dbReference type="PROSITE" id="PS51679">
    <property type="entry name" value="SAM_MT_C5"/>
    <property type="match status" value="1"/>
</dbReference>
<evidence type="ECO:0000256" key="9">
    <source>
        <dbReference type="PROSITE-ProRule" id="PRU01016"/>
    </source>
</evidence>
<dbReference type="InterPro" id="IPR016197">
    <property type="entry name" value="Chromo-like_dom_sf"/>
</dbReference>
<dbReference type="PANTHER" id="PTHR10629:SF50">
    <property type="entry name" value="DNA (CYTOSINE-5)-METHYLTRANSFERASE CMT3"/>
    <property type="match status" value="1"/>
</dbReference>
<dbReference type="Gene3D" id="2.30.30.490">
    <property type="match status" value="2"/>
</dbReference>
<evidence type="ECO:0000313" key="13">
    <source>
        <dbReference type="Proteomes" id="UP000554482"/>
    </source>
</evidence>
<evidence type="ECO:0000256" key="7">
    <source>
        <dbReference type="ARBA" id="ARBA00023242"/>
    </source>
</evidence>
<evidence type="ECO:0000256" key="6">
    <source>
        <dbReference type="ARBA" id="ARBA00023125"/>
    </source>
</evidence>
<feature type="domain" description="BAH" evidence="11">
    <location>
        <begin position="1"/>
        <end position="136"/>
    </location>
</feature>
<comment type="catalytic activity">
    <reaction evidence="8">
        <text>a 2'-deoxycytidine in DNA + S-adenosyl-L-methionine = a 5-methyl-2'-deoxycytidine in DNA + S-adenosyl-L-homocysteine + H(+)</text>
        <dbReference type="Rhea" id="RHEA:13681"/>
        <dbReference type="Rhea" id="RHEA-COMP:11369"/>
        <dbReference type="Rhea" id="RHEA-COMP:11370"/>
        <dbReference type="ChEBI" id="CHEBI:15378"/>
        <dbReference type="ChEBI" id="CHEBI:57856"/>
        <dbReference type="ChEBI" id="CHEBI:59789"/>
        <dbReference type="ChEBI" id="CHEBI:85452"/>
        <dbReference type="ChEBI" id="CHEBI:85454"/>
        <dbReference type="EC" id="2.1.1.37"/>
    </reaction>
</comment>
<dbReference type="CDD" id="cd18635">
    <property type="entry name" value="CD_CMT3_like"/>
    <property type="match status" value="1"/>
</dbReference>
<dbReference type="PROSITE" id="PS51038">
    <property type="entry name" value="BAH"/>
    <property type="match status" value="1"/>
</dbReference>
<dbReference type="InterPro" id="IPR001525">
    <property type="entry name" value="C5_MeTfrase"/>
</dbReference>
<dbReference type="GO" id="GO:0005634">
    <property type="term" value="C:nucleus"/>
    <property type="evidence" value="ECO:0007669"/>
    <property type="project" value="UniProtKB-SubCell"/>
</dbReference>
<evidence type="ECO:0000259" key="11">
    <source>
        <dbReference type="PROSITE" id="PS51038"/>
    </source>
</evidence>
<dbReference type="InterPro" id="IPR000953">
    <property type="entry name" value="Chromo/chromo_shadow_dom"/>
</dbReference>
<dbReference type="PROSITE" id="PS50013">
    <property type="entry name" value="CHROMO_2"/>
    <property type="match status" value="1"/>
</dbReference>
<feature type="active site" evidence="9">
    <location>
        <position position="368"/>
    </location>
</feature>
<dbReference type="GO" id="GO:0003677">
    <property type="term" value="F:DNA binding"/>
    <property type="evidence" value="ECO:0007669"/>
    <property type="project" value="UniProtKB-KW"/>
</dbReference>
<dbReference type="InterPro" id="IPR029063">
    <property type="entry name" value="SAM-dependent_MTases_sf"/>
</dbReference>
<keyword evidence="4 9" id="KW-0808">Transferase</keyword>
<dbReference type="OrthoDB" id="5376140at2759"/>
<feature type="domain" description="Chromo" evidence="10">
    <location>
        <begin position="286"/>
        <end position="339"/>
    </location>
</feature>
<dbReference type="InterPro" id="IPR023780">
    <property type="entry name" value="Chromo_domain"/>
</dbReference>
<dbReference type="SUPFAM" id="SSF54160">
    <property type="entry name" value="Chromo domain-like"/>
    <property type="match status" value="1"/>
</dbReference>
<evidence type="ECO:0000256" key="8">
    <source>
        <dbReference type="ARBA" id="ARBA00047422"/>
    </source>
</evidence>
<dbReference type="AlphaFoldDB" id="A0A7J6WAT1"/>
<name>A0A7J6WAT1_THATH</name>
<protein>
    <recommendedName>
        <fullName evidence="2">DNA (cytosine-5-)-methyltransferase</fullName>
        <ecNumber evidence="2">2.1.1.37</ecNumber>
    </recommendedName>
</protein>
<keyword evidence="5 9" id="KW-0949">S-adenosyl-L-methionine</keyword>
<evidence type="ECO:0000256" key="2">
    <source>
        <dbReference type="ARBA" id="ARBA00011975"/>
    </source>
</evidence>
<proteinExistence type="inferred from homology"/>
<dbReference type="Pfam" id="PF00145">
    <property type="entry name" value="DNA_methylase"/>
    <property type="match status" value="1"/>
</dbReference>
<evidence type="ECO:0000256" key="5">
    <source>
        <dbReference type="ARBA" id="ARBA00022691"/>
    </source>
</evidence>
<comment type="caution">
    <text evidence="12">The sequence shown here is derived from an EMBL/GenBank/DDBJ whole genome shotgun (WGS) entry which is preliminary data.</text>
</comment>
<organism evidence="12 13">
    <name type="scientific">Thalictrum thalictroides</name>
    <name type="common">Rue-anemone</name>
    <name type="synonym">Anemone thalictroides</name>
    <dbReference type="NCBI Taxonomy" id="46969"/>
    <lineage>
        <taxon>Eukaryota</taxon>
        <taxon>Viridiplantae</taxon>
        <taxon>Streptophyta</taxon>
        <taxon>Embryophyta</taxon>
        <taxon>Tracheophyta</taxon>
        <taxon>Spermatophyta</taxon>
        <taxon>Magnoliopsida</taxon>
        <taxon>Ranunculales</taxon>
        <taxon>Ranunculaceae</taxon>
        <taxon>Thalictroideae</taxon>
        <taxon>Thalictrum</taxon>
    </lineage>
</organism>
<evidence type="ECO:0000256" key="3">
    <source>
        <dbReference type="ARBA" id="ARBA00022603"/>
    </source>
</evidence>
<dbReference type="InterPro" id="IPR001025">
    <property type="entry name" value="BAH_dom"/>
</dbReference>
<dbReference type="GO" id="GO:0003886">
    <property type="term" value="F:DNA (cytosine-5-)-methyltransferase activity"/>
    <property type="evidence" value="ECO:0007669"/>
    <property type="project" value="UniProtKB-EC"/>
</dbReference>
<dbReference type="PANTHER" id="PTHR10629">
    <property type="entry name" value="CYTOSINE-SPECIFIC METHYLTRANSFERASE"/>
    <property type="match status" value="1"/>
</dbReference>
<evidence type="ECO:0000256" key="4">
    <source>
        <dbReference type="ARBA" id="ARBA00022679"/>
    </source>
</evidence>
<comment type="similarity">
    <text evidence="9">Belongs to the class I-like SAM-binding methyltransferase superfamily. C5-methyltransferase family.</text>
</comment>
<accession>A0A7J6WAT1</accession>
<dbReference type="Proteomes" id="UP000554482">
    <property type="component" value="Unassembled WGS sequence"/>
</dbReference>
<keyword evidence="6" id="KW-0238">DNA-binding</keyword>
<evidence type="ECO:0000313" key="12">
    <source>
        <dbReference type="EMBL" id="KAF5194067.1"/>
    </source>
</evidence>
<dbReference type="EC" id="2.1.1.37" evidence="2"/>
<sequence>MEKVVKRDIIDSNCHFVGDPILDAEARYRWPYRYNDNFTNDCEASSSNSKEEENFAKCHYRQVDVIKFHKDLVDKKCVFISELTDDNPLDCIAYKLKIVQVSPIVDLVAKNAEIPDCDFFFDMMYSPIYCTLSNLRPEGSEASSSTISRDASSDGATAVINETKVDFKKNPEMSLLDLFCGCGAMSTGLCLGAALSGVNLVTRWAVDVNKYTCESLRWNHPETEVRNESAESFLSLLKEWRKLCEKFSLLDTKNSCEEKENNSDSMDNEDFKNDEYVPKQPTSSKFEVEKVIGISYGHPENNKEIGLHFKVRRKGYGADKDTWEHITALKNCEERIRDFVTEGYKMNILPLSVSLFAVLVLFCGGPPCQGAVDVNNMISLLELAGMNELPQYLTGTTVIYDHRPLQLNVDDYQRVCEYPKKRDLPGLVIHPGNKVEFENPKEREKLPSGSPLIPDYAVSFQRGLSFKPFGRLWWDENISTVLTRIEPHNHAHLHPEQDRVLTVREVARLQGFPDYYRLFGDIKQRYIQVGNAVAVPVARALGYVLGITHQGLKKFSRLRAERPSSTSEDSDVSE</sequence>
<dbReference type="InterPro" id="IPR043151">
    <property type="entry name" value="BAH_sf"/>
</dbReference>
<dbReference type="InterPro" id="IPR050390">
    <property type="entry name" value="C5-Methyltransferase"/>
</dbReference>
<gene>
    <name evidence="12" type="ORF">FRX31_016345</name>
</gene>
<comment type="subcellular location">
    <subcellularLocation>
        <location evidence="1">Nucleus</location>
    </subcellularLocation>
</comment>
<evidence type="ECO:0000256" key="1">
    <source>
        <dbReference type="ARBA" id="ARBA00004123"/>
    </source>
</evidence>
<reference evidence="12 13" key="1">
    <citation type="submission" date="2020-06" db="EMBL/GenBank/DDBJ databases">
        <title>Transcriptomic and genomic resources for Thalictrum thalictroides and T. hernandezii: Facilitating candidate gene discovery in an emerging model plant lineage.</title>
        <authorList>
            <person name="Arias T."/>
            <person name="Riano-Pachon D.M."/>
            <person name="Di Stilio V.S."/>
        </authorList>
    </citation>
    <scope>NUCLEOTIDE SEQUENCE [LARGE SCALE GENOMIC DNA]</scope>
    <source>
        <strain evidence="13">cv. WT478/WT964</strain>
        <tissue evidence="12">Leaves</tissue>
    </source>
</reference>
<keyword evidence="7" id="KW-0539">Nucleus</keyword>
<dbReference type="Gene3D" id="3.90.120.10">
    <property type="entry name" value="DNA Methylase, subunit A, domain 2"/>
    <property type="match status" value="1"/>
</dbReference>